<keyword evidence="3" id="KW-1185">Reference proteome</keyword>
<proteinExistence type="predicted"/>
<organism evidence="4">
    <name type="scientific">Haemonchus placei</name>
    <name type="common">Barber's pole worm</name>
    <dbReference type="NCBI Taxonomy" id="6290"/>
    <lineage>
        <taxon>Eukaryota</taxon>
        <taxon>Metazoa</taxon>
        <taxon>Ecdysozoa</taxon>
        <taxon>Nematoda</taxon>
        <taxon>Chromadorea</taxon>
        <taxon>Rhabditida</taxon>
        <taxon>Rhabditina</taxon>
        <taxon>Rhabditomorpha</taxon>
        <taxon>Strongyloidea</taxon>
        <taxon>Trichostrongylidae</taxon>
        <taxon>Haemonchus</taxon>
    </lineage>
</organism>
<reference evidence="4" key="1">
    <citation type="submission" date="2017-02" db="UniProtKB">
        <authorList>
            <consortium name="WormBaseParasite"/>
        </authorList>
    </citation>
    <scope>IDENTIFICATION</scope>
</reference>
<feature type="region of interest" description="Disordered" evidence="1">
    <location>
        <begin position="57"/>
        <end position="89"/>
    </location>
</feature>
<evidence type="ECO:0000256" key="1">
    <source>
        <dbReference type="SAM" id="MobiDB-lite"/>
    </source>
</evidence>
<reference evidence="2 3" key="2">
    <citation type="submission" date="2018-11" db="EMBL/GenBank/DDBJ databases">
        <authorList>
            <consortium name="Pathogen Informatics"/>
        </authorList>
    </citation>
    <scope>NUCLEOTIDE SEQUENCE [LARGE SCALE GENOMIC DNA]</scope>
    <source>
        <strain evidence="2 3">MHpl1</strain>
    </source>
</reference>
<evidence type="ECO:0000313" key="3">
    <source>
        <dbReference type="Proteomes" id="UP000268014"/>
    </source>
</evidence>
<accession>A0A0N4X143</accession>
<feature type="compositionally biased region" description="Low complexity" evidence="1">
    <location>
        <begin position="57"/>
        <end position="67"/>
    </location>
</feature>
<dbReference type="EMBL" id="UZAF01020283">
    <property type="protein sequence ID" value="VDO68335.1"/>
    <property type="molecule type" value="Genomic_DNA"/>
</dbReference>
<evidence type="ECO:0000313" key="4">
    <source>
        <dbReference type="WBParaSite" id="HPLM_0001802201-mRNA-1"/>
    </source>
</evidence>
<gene>
    <name evidence="2" type="ORF">HPLM_LOCUS18014</name>
</gene>
<dbReference type="WBParaSite" id="HPLM_0001802201-mRNA-1">
    <property type="protein sequence ID" value="HPLM_0001802201-mRNA-1"/>
    <property type="gene ID" value="HPLM_0001802201"/>
</dbReference>
<dbReference type="AlphaFoldDB" id="A0A0N4X143"/>
<protein>
    <submittedName>
        <fullName evidence="4">UBX domain-containing protein</fullName>
    </submittedName>
</protein>
<evidence type="ECO:0000313" key="2">
    <source>
        <dbReference type="EMBL" id="VDO68335.1"/>
    </source>
</evidence>
<dbReference type="Proteomes" id="UP000268014">
    <property type="component" value="Unassembled WGS sequence"/>
</dbReference>
<sequence length="89" mass="9505">MLNGFDDPQTSLTIRFPADRRSSVQILAMCRAGCHLERVDANPSKHSTVTIEVVAPLSSSSTSASSPSPWPSSPQQCCHFGTDTRGQTG</sequence>
<name>A0A0N4X143_HAEPC</name>